<keyword evidence="3" id="KW-0496">Mitochondrion</keyword>
<dbReference type="PANTHER" id="PTHR43327">
    <property type="entry name" value="STOMATIN-LIKE PROTEIN 2, MITOCHONDRIAL"/>
    <property type="match status" value="1"/>
</dbReference>
<dbReference type="FunFam" id="3.30.479.30:FF:000004">
    <property type="entry name" value="Putative membrane protease family, stomatin"/>
    <property type="match status" value="1"/>
</dbReference>
<dbReference type="InterPro" id="IPR036013">
    <property type="entry name" value="Band_7/SPFH_dom_sf"/>
</dbReference>
<comment type="subcellular location">
    <subcellularLocation>
        <location evidence="1">Mitochondrion</location>
    </subcellularLocation>
</comment>
<dbReference type="GO" id="GO:0007005">
    <property type="term" value="P:mitochondrion organization"/>
    <property type="evidence" value="ECO:0007669"/>
    <property type="project" value="TreeGrafter"/>
</dbReference>
<evidence type="ECO:0000259" key="4">
    <source>
        <dbReference type="SMART" id="SM00244"/>
    </source>
</evidence>
<accession>A0A8J8T3G3</accession>
<comment type="similarity">
    <text evidence="2">Belongs to the band 7/mec-2 family.</text>
</comment>
<name>A0A8J8T3G3_HALGN</name>
<comment type="caution">
    <text evidence="5">The sequence shown here is derived from an EMBL/GenBank/DDBJ whole genome shotgun (WGS) entry which is preliminary data.</text>
</comment>
<dbReference type="GO" id="GO:0098552">
    <property type="term" value="C:side of membrane"/>
    <property type="evidence" value="ECO:0007669"/>
    <property type="project" value="UniProtKB-ARBA"/>
</dbReference>
<dbReference type="GO" id="GO:0005886">
    <property type="term" value="C:plasma membrane"/>
    <property type="evidence" value="ECO:0007669"/>
    <property type="project" value="UniProtKB-ARBA"/>
</dbReference>
<sequence>MQTIAQKSVLSSAFLRRQPALLYSPMMRTFSSSTTQGNEGITFKRGYIDLGFCVFVREKYAVLIHRFQKYNRTMSPGLNFKIPLIDTLEYCHELREQAIEISSQVAVTKDNVALHIDGVLFIQIVDPSKSSYNVENIYTAITNLAQTTMRSEIGKLTLDKTFEERDTLNHNIIKSIDKETKDWGVLALRYEIKDIEPPSNIQKSMILQAEAERRKRANILTSEGDRTANINVAEAEKRSAVLKAEGAAESMIIQAEASSQSIHMIDEALKRQGGLESAQFLLGQRYIAAYQNVAKKENTIIIPSELLHTQTVEPRTSDQVYQIYRRLQLYNQIHNVVQPPCQASFLRKQHQPKGRAKMLSLWLKRKTTIRGQSSTVHRSIQDQEC</sequence>
<evidence type="ECO:0000313" key="6">
    <source>
        <dbReference type="Proteomes" id="UP000785679"/>
    </source>
</evidence>
<evidence type="ECO:0000313" key="5">
    <source>
        <dbReference type="EMBL" id="TNV80420.1"/>
    </source>
</evidence>
<dbReference type="PRINTS" id="PR00721">
    <property type="entry name" value="STOMATIN"/>
</dbReference>
<dbReference type="Pfam" id="PF16200">
    <property type="entry name" value="Band_7_C"/>
    <property type="match status" value="1"/>
</dbReference>
<dbReference type="SUPFAM" id="SSF117892">
    <property type="entry name" value="Band 7/SPFH domain"/>
    <property type="match status" value="1"/>
</dbReference>
<dbReference type="GO" id="GO:0005739">
    <property type="term" value="C:mitochondrion"/>
    <property type="evidence" value="ECO:0007669"/>
    <property type="project" value="UniProtKB-SubCell"/>
</dbReference>
<dbReference type="InterPro" id="IPR001107">
    <property type="entry name" value="Band_7"/>
</dbReference>
<dbReference type="EMBL" id="RRYP01007533">
    <property type="protein sequence ID" value="TNV80420.1"/>
    <property type="molecule type" value="Genomic_DNA"/>
</dbReference>
<dbReference type="InterPro" id="IPR032435">
    <property type="entry name" value="STML2-like_C"/>
</dbReference>
<dbReference type="InterPro" id="IPR001972">
    <property type="entry name" value="Stomatin_HflK_fam"/>
</dbReference>
<dbReference type="AlphaFoldDB" id="A0A8J8T3G3"/>
<dbReference type="Pfam" id="PF01145">
    <property type="entry name" value="Band_7"/>
    <property type="match status" value="1"/>
</dbReference>
<dbReference type="SMART" id="SM00244">
    <property type="entry name" value="PHB"/>
    <property type="match status" value="1"/>
</dbReference>
<proteinExistence type="inferred from homology"/>
<dbReference type="Gene3D" id="3.30.479.30">
    <property type="entry name" value="Band 7 domain"/>
    <property type="match status" value="1"/>
</dbReference>
<evidence type="ECO:0000256" key="3">
    <source>
        <dbReference type="ARBA" id="ARBA00023128"/>
    </source>
</evidence>
<feature type="domain" description="Band 7" evidence="4">
    <location>
        <begin position="51"/>
        <end position="209"/>
    </location>
</feature>
<keyword evidence="6" id="KW-1185">Reference proteome</keyword>
<dbReference type="OrthoDB" id="434619at2759"/>
<gene>
    <name evidence="5" type="ORF">FGO68_gene5457</name>
</gene>
<evidence type="ECO:0000256" key="1">
    <source>
        <dbReference type="ARBA" id="ARBA00004173"/>
    </source>
</evidence>
<dbReference type="CDD" id="cd08829">
    <property type="entry name" value="SPFH_paraslipin"/>
    <property type="match status" value="1"/>
</dbReference>
<protein>
    <recommendedName>
        <fullName evidence="4">Band 7 domain-containing protein</fullName>
    </recommendedName>
</protein>
<organism evidence="5 6">
    <name type="scientific">Halteria grandinella</name>
    <dbReference type="NCBI Taxonomy" id="5974"/>
    <lineage>
        <taxon>Eukaryota</taxon>
        <taxon>Sar</taxon>
        <taxon>Alveolata</taxon>
        <taxon>Ciliophora</taxon>
        <taxon>Intramacronucleata</taxon>
        <taxon>Spirotrichea</taxon>
        <taxon>Stichotrichia</taxon>
        <taxon>Sporadotrichida</taxon>
        <taxon>Halteriidae</taxon>
        <taxon>Halteria</taxon>
    </lineage>
</organism>
<reference evidence="5" key="1">
    <citation type="submission" date="2019-06" db="EMBL/GenBank/DDBJ databases">
        <authorList>
            <person name="Zheng W."/>
        </authorList>
    </citation>
    <scope>NUCLEOTIDE SEQUENCE</scope>
    <source>
        <strain evidence="5">QDHG01</strain>
    </source>
</reference>
<evidence type="ECO:0000256" key="2">
    <source>
        <dbReference type="ARBA" id="ARBA00008164"/>
    </source>
</evidence>
<dbReference type="PANTHER" id="PTHR43327:SF10">
    <property type="entry name" value="STOMATIN-LIKE PROTEIN 2, MITOCHONDRIAL"/>
    <property type="match status" value="1"/>
</dbReference>
<dbReference type="InterPro" id="IPR050710">
    <property type="entry name" value="Band7/mec-2_domain"/>
</dbReference>
<dbReference type="Proteomes" id="UP000785679">
    <property type="component" value="Unassembled WGS sequence"/>
</dbReference>